<proteinExistence type="inferred from homology"/>
<evidence type="ECO:0000313" key="5">
    <source>
        <dbReference type="EMBL" id="GAA4255743.1"/>
    </source>
</evidence>
<keyword evidence="3" id="KW-1133">Transmembrane helix</keyword>
<feature type="region of interest" description="Disordered" evidence="2">
    <location>
        <begin position="189"/>
        <end position="242"/>
    </location>
</feature>
<reference evidence="6" key="1">
    <citation type="journal article" date="2019" name="Int. J. Syst. Evol. Microbiol.">
        <title>The Global Catalogue of Microorganisms (GCM) 10K type strain sequencing project: providing services to taxonomists for standard genome sequencing and annotation.</title>
        <authorList>
            <consortium name="The Broad Institute Genomics Platform"/>
            <consortium name="The Broad Institute Genome Sequencing Center for Infectious Disease"/>
            <person name="Wu L."/>
            <person name="Ma J."/>
        </authorList>
    </citation>
    <scope>NUCLEOTIDE SEQUENCE [LARGE SCALE GENOMIC DNA]</scope>
    <source>
        <strain evidence="6">JCM 17441</strain>
    </source>
</reference>
<dbReference type="PANTHER" id="PTHR10264:SF19">
    <property type="entry name" value="AT06885P-RELATED"/>
    <property type="match status" value="1"/>
</dbReference>
<dbReference type="SMART" id="SM00244">
    <property type="entry name" value="PHB"/>
    <property type="match status" value="1"/>
</dbReference>
<evidence type="ECO:0000259" key="4">
    <source>
        <dbReference type="SMART" id="SM00244"/>
    </source>
</evidence>
<feature type="compositionally biased region" description="Basic and acidic residues" evidence="2">
    <location>
        <begin position="189"/>
        <end position="200"/>
    </location>
</feature>
<comment type="caution">
    <text evidence="5">The sequence shown here is derived from an EMBL/GenBank/DDBJ whole genome shotgun (WGS) entry which is preliminary data.</text>
</comment>
<organism evidence="5 6">
    <name type="scientific">Dactylosporangium darangshiense</name>
    <dbReference type="NCBI Taxonomy" id="579108"/>
    <lineage>
        <taxon>Bacteria</taxon>
        <taxon>Bacillati</taxon>
        <taxon>Actinomycetota</taxon>
        <taxon>Actinomycetes</taxon>
        <taxon>Micromonosporales</taxon>
        <taxon>Micromonosporaceae</taxon>
        <taxon>Dactylosporangium</taxon>
    </lineage>
</organism>
<comment type="similarity">
    <text evidence="1">Belongs to the band 7/mec-2 family.</text>
</comment>
<dbReference type="PANTHER" id="PTHR10264">
    <property type="entry name" value="BAND 7 PROTEIN-RELATED"/>
    <property type="match status" value="1"/>
</dbReference>
<evidence type="ECO:0000313" key="6">
    <source>
        <dbReference type="Proteomes" id="UP001500620"/>
    </source>
</evidence>
<feature type="domain" description="Band 7" evidence="4">
    <location>
        <begin position="25"/>
        <end position="184"/>
    </location>
</feature>
<dbReference type="RefSeq" id="WP_345132753.1">
    <property type="nucleotide sequence ID" value="NZ_BAABAT010000022.1"/>
</dbReference>
<dbReference type="InterPro" id="IPR043202">
    <property type="entry name" value="Band-7_stomatin-like"/>
</dbReference>
<dbReference type="Pfam" id="PF01145">
    <property type="entry name" value="Band_7"/>
    <property type="match status" value="1"/>
</dbReference>
<dbReference type="Proteomes" id="UP001500620">
    <property type="component" value="Unassembled WGS sequence"/>
</dbReference>
<evidence type="ECO:0000256" key="3">
    <source>
        <dbReference type="SAM" id="Phobius"/>
    </source>
</evidence>
<dbReference type="SUPFAM" id="SSF117892">
    <property type="entry name" value="Band 7/SPFH domain"/>
    <property type="match status" value="1"/>
</dbReference>
<dbReference type="PRINTS" id="PR00721">
    <property type="entry name" value="STOMATIN"/>
</dbReference>
<sequence length="242" mass="26571">MNEFQTIVFVVLITIGVIGLFTASCAVRILRPYERGVVFRLGRLHGDVRGPGPTLIVPGMDRLTRVDLKATVVSAAARNVVTRDRVPVGVDAVIWLRVVDPVKAVLNIGNYRHAVSEIAEALLCTAVSCAGLDDLLSSRDDVNIDLTNAINVVTEGPWGVQAQRVELKDIVLPEYVKRAMAWQTAHERRGPVVGADRQREWSPAPAASTASRTRRQLPVPVDGSRARRQESQQPVVRSLWDC</sequence>
<feature type="transmembrane region" description="Helical" evidence="3">
    <location>
        <begin position="6"/>
        <end position="30"/>
    </location>
</feature>
<dbReference type="InterPro" id="IPR001972">
    <property type="entry name" value="Stomatin_HflK_fam"/>
</dbReference>
<gene>
    <name evidence="5" type="ORF">GCM10022255_065770</name>
</gene>
<evidence type="ECO:0000256" key="2">
    <source>
        <dbReference type="SAM" id="MobiDB-lite"/>
    </source>
</evidence>
<accession>A0ABP8DH33</accession>
<dbReference type="EMBL" id="BAABAT010000022">
    <property type="protein sequence ID" value="GAA4255743.1"/>
    <property type="molecule type" value="Genomic_DNA"/>
</dbReference>
<evidence type="ECO:0000256" key="1">
    <source>
        <dbReference type="ARBA" id="ARBA00008164"/>
    </source>
</evidence>
<dbReference type="InterPro" id="IPR036013">
    <property type="entry name" value="Band_7/SPFH_dom_sf"/>
</dbReference>
<keyword evidence="3" id="KW-0472">Membrane</keyword>
<keyword evidence="3" id="KW-0812">Transmembrane</keyword>
<dbReference type="Gene3D" id="3.30.479.30">
    <property type="entry name" value="Band 7 domain"/>
    <property type="match status" value="1"/>
</dbReference>
<dbReference type="InterPro" id="IPR001107">
    <property type="entry name" value="Band_7"/>
</dbReference>
<feature type="compositionally biased region" description="Low complexity" evidence="2">
    <location>
        <begin position="202"/>
        <end position="211"/>
    </location>
</feature>
<keyword evidence="6" id="KW-1185">Reference proteome</keyword>
<protein>
    <recommendedName>
        <fullName evidence="4">Band 7 domain-containing protein</fullName>
    </recommendedName>
</protein>
<name>A0ABP8DH33_9ACTN</name>